<feature type="compositionally biased region" description="Low complexity" evidence="4">
    <location>
        <begin position="401"/>
        <end position="415"/>
    </location>
</feature>
<reference evidence="6" key="1">
    <citation type="submission" date="2021-02" db="EMBL/GenBank/DDBJ databases">
        <authorList>
            <person name="Nowell W R."/>
        </authorList>
    </citation>
    <scope>NUCLEOTIDE SEQUENCE</scope>
</reference>
<dbReference type="EMBL" id="CAJOBD010000730">
    <property type="protein sequence ID" value="CAF3712185.1"/>
    <property type="molecule type" value="Genomic_DNA"/>
</dbReference>
<dbReference type="AlphaFoldDB" id="A0A818VN17"/>
<dbReference type="GO" id="GO:0003729">
    <property type="term" value="F:mRNA binding"/>
    <property type="evidence" value="ECO:0007669"/>
    <property type="project" value="UniProtKB-ARBA"/>
</dbReference>
<evidence type="ECO:0000313" key="6">
    <source>
        <dbReference type="EMBL" id="CAF3712185.1"/>
    </source>
</evidence>
<feature type="region of interest" description="Disordered" evidence="4">
    <location>
        <begin position="129"/>
        <end position="245"/>
    </location>
</feature>
<dbReference type="InterPro" id="IPR035979">
    <property type="entry name" value="RBD_domain_sf"/>
</dbReference>
<protein>
    <recommendedName>
        <fullName evidence="5">RRM domain-containing protein</fullName>
    </recommendedName>
</protein>
<evidence type="ECO:0000256" key="3">
    <source>
        <dbReference type="PROSITE-ProRule" id="PRU00176"/>
    </source>
</evidence>
<dbReference type="InterPro" id="IPR000504">
    <property type="entry name" value="RRM_dom"/>
</dbReference>
<dbReference type="SUPFAM" id="SSF54928">
    <property type="entry name" value="RNA-binding domain, RBD"/>
    <property type="match status" value="2"/>
</dbReference>
<feature type="compositionally biased region" description="Polar residues" evidence="4">
    <location>
        <begin position="416"/>
        <end position="439"/>
    </location>
</feature>
<dbReference type="Gene3D" id="3.30.70.330">
    <property type="match status" value="2"/>
</dbReference>
<evidence type="ECO:0000256" key="2">
    <source>
        <dbReference type="ARBA" id="ARBA00022884"/>
    </source>
</evidence>
<proteinExistence type="predicted"/>
<evidence type="ECO:0000256" key="1">
    <source>
        <dbReference type="ARBA" id="ARBA00022737"/>
    </source>
</evidence>
<gene>
    <name evidence="6" type="ORF">JBS370_LOCUS10227</name>
</gene>
<dbReference type="InterPro" id="IPR052462">
    <property type="entry name" value="SLIRP/GR-RBP-like"/>
</dbReference>
<organism evidence="6 7">
    <name type="scientific">Rotaria sordida</name>
    <dbReference type="NCBI Taxonomy" id="392033"/>
    <lineage>
        <taxon>Eukaryota</taxon>
        <taxon>Metazoa</taxon>
        <taxon>Spiralia</taxon>
        <taxon>Gnathifera</taxon>
        <taxon>Rotifera</taxon>
        <taxon>Eurotatoria</taxon>
        <taxon>Bdelloidea</taxon>
        <taxon>Philodinida</taxon>
        <taxon>Philodinidae</taxon>
        <taxon>Rotaria</taxon>
    </lineage>
</organism>
<evidence type="ECO:0000259" key="5">
    <source>
        <dbReference type="PROSITE" id="PS50102"/>
    </source>
</evidence>
<sequence>CAFVTFQKRQCALNAIKSMHQSQTMEGCSSPLVVKFADTPKDKETKKIQQQFTTHNNGLIQHMTPGNSLPNLQHMNTYNFLPEISNLVFLQQLLKNYGFLNNNGTSINFAALNSLLQMFASNMNLNGNKPPLLAPPPPGTSSNMTISSQHSSNQSLNIQEQQQHTMNSPRPPPPPPNPNSGTYNNESSSLMCGTSAYSSNAPNPNNSNGPPTNHHNQNGGLTSSAPTPSNGPYPPTMPSIYANSSSPLSNAGADAHHNLQNLVAMSQINNGGLLPTNIHPSPTANSPVAPASFSVFPSPTYMTSQVAGKHTEGPDGANLFIYHLPQEYSDSDLAQAFAPYGPIISAKVFVDKTTNRSKCFGFVSYDNPSSAQAAINQMNGFQIGMKRLKVQLKKLRTNINDTTTNNINNSNPNQTQVAASNSPINHNGNSPPTTKTTSY</sequence>
<keyword evidence="1" id="KW-0677">Repeat</keyword>
<feature type="compositionally biased region" description="Low complexity" evidence="4">
    <location>
        <begin position="194"/>
        <end position="216"/>
    </location>
</feature>
<evidence type="ECO:0000256" key="4">
    <source>
        <dbReference type="SAM" id="MobiDB-lite"/>
    </source>
</evidence>
<feature type="compositionally biased region" description="Polar residues" evidence="4">
    <location>
        <begin position="217"/>
        <end position="228"/>
    </location>
</feature>
<dbReference type="GO" id="GO:0009967">
    <property type="term" value="P:positive regulation of signal transduction"/>
    <property type="evidence" value="ECO:0007669"/>
    <property type="project" value="UniProtKB-ARBA"/>
</dbReference>
<dbReference type="SMART" id="SM00360">
    <property type="entry name" value="RRM"/>
    <property type="match status" value="1"/>
</dbReference>
<feature type="compositionally biased region" description="Polar residues" evidence="4">
    <location>
        <begin position="181"/>
        <end position="192"/>
    </location>
</feature>
<evidence type="ECO:0000313" key="7">
    <source>
        <dbReference type="Proteomes" id="UP000663836"/>
    </source>
</evidence>
<dbReference type="Pfam" id="PF00076">
    <property type="entry name" value="RRM_1"/>
    <property type="match status" value="1"/>
</dbReference>
<dbReference type="GO" id="GO:0005737">
    <property type="term" value="C:cytoplasm"/>
    <property type="evidence" value="ECO:0007669"/>
    <property type="project" value="UniProtKB-ARBA"/>
</dbReference>
<dbReference type="PROSITE" id="PS50102">
    <property type="entry name" value="RRM"/>
    <property type="match status" value="1"/>
</dbReference>
<accession>A0A818VN17</accession>
<dbReference type="Proteomes" id="UP000663836">
    <property type="component" value="Unassembled WGS sequence"/>
</dbReference>
<feature type="region of interest" description="Disordered" evidence="4">
    <location>
        <begin position="401"/>
        <end position="439"/>
    </location>
</feature>
<keyword evidence="2 3" id="KW-0694">RNA-binding</keyword>
<name>A0A818VN17_9BILA</name>
<dbReference type="PANTHER" id="PTHR48027">
    <property type="entry name" value="HETEROGENEOUS NUCLEAR RIBONUCLEOPROTEIN 87F-RELATED"/>
    <property type="match status" value="1"/>
</dbReference>
<feature type="domain" description="RRM" evidence="5">
    <location>
        <begin position="317"/>
        <end position="395"/>
    </location>
</feature>
<feature type="non-terminal residue" evidence="6">
    <location>
        <position position="439"/>
    </location>
</feature>
<dbReference type="InterPro" id="IPR012677">
    <property type="entry name" value="Nucleotide-bd_a/b_plait_sf"/>
</dbReference>
<dbReference type="FunFam" id="3.30.70.330:FF:000383">
    <property type="entry name" value="Sex lethal, isoform D"/>
    <property type="match status" value="1"/>
</dbReference>
<dbReference type="GO" id="GO:0010629">
    <property type="term" value="P:negative regulation of gene expression"/>
    <property type="evidence" value="ECO:0007669"/>
    <property type="project" value="UniProtKB-ARBA"/>
</dbReference>
<comment type="caution">
    <text evidence="6">The sequence shown here is derived from an EMBL/GenBank/DDBJ whole genome shotgun (WGS) entry which is preliminary data.</text>
</comment>
<feature type="compositionally biased region" description="Pro residues" evidence="4">
    <location>
        <begin position="169"/>
        <end position="178"/>
    </location>
</feature>
<feature type="compositionally biased region" description="Polar residues" evidence="4">
    <location>
        <begin position="140"/>
        <end position="166"/>
    </location>
</feature>